<dbReference type="PROSITE" id="PS51186">
    <property type="entry name" value="GNAT"/>
    <property type="match status" value="1"/>
</dbReference>
<name>A0A8E2JZW1_9PEZI</name>
<dbReference type="Proteomes" id="UP000250140">
    <property type="component" value="Unassembled WGS sequence"/>
</dbReference>
<gene>
    <name evidence="3" type="ORF">AOQ84DRAFT_435166</name>
</gene>
<dbReference type="PANTHER" id="PTHR42791">
    <property type="entry name" value="GNAT FAMILY ACETYLTRANSFERASE"/>
    <property type="match status" value="1"/>
</dbReference>
<reference evidence="3 4" key="1">
    <citation type="journal article" date="2016" name="Nat. Commun.">
        <title>Ectomycorrhizal ecology is imprinted in the genome of the dominant symbiotic fungus Cenococcum geophilum.</title>
        <authorList>
            <consortium name="DOE Joint Genome Institute"/>
            <person name="Peter M."/>
            <person name="Kohler A."/>
            <person name="Ohm R.A."/>
            <person name="Kuo A."/>
            <person name="Krutzmann J."/>
            <person name="Morin E."/>
            <person name="Arend M."/>
            <person name="Barry K.W."/>
            <person name="Binder M."/>
            <person name="Choi C."/>
            <person name="Clum A."/>
            <person name="Copeland A."/>
            <person name="Grisel N."/>
            <person name="Haridas S."/>
            <person name="Kipfer T."/>
            <person name="LaButti K."/>
            <person name="Lindquist E."/>
            <person name="Lipzen A."/>
            <person name="Maire R."/>
            <person name="Meier B."/>
            <person name="Mihaltcheva S."/>
            <person name="Molinier V."/>
            <person name="Murat C."/>
            <person name="Poggeler S."/>
            <person name="Quandt C.A."/>
            <person name="Sperisen C."/>
            <person name="Tritt A."/>
            <person name="Tisserant E."/>
            <person name="Crous P.W."/>
            <person name="Henrissat B."/>
            <person name="Nehls U."/>
            <person name="Egli S."/>
            <person name="Spatafora J.W."/>
            <person name="Grigoriev I.V."/>
            <person name="Martin F.M."/>
        </authorList>
    </citation>
    <scope>NUCLEOTIDE SEQUENCE [LARGE SCALE GENOMIC DNA]</scope>
    <source>
        <strain evidence="3 4">CBS 207.34</strain>
    </source>
</reference>
<dbReference type="Gene3D" id="3.40.630.30">
    <property type="match status" value="1"/>
</dbReference>
<feature type="domain" description="N-acetyltransferase" evidence="2">
    <location>
        <begin position="16"/>
        <end position="186"/>
    </location>
</feature>
<dbReference type="OrthoDB" id="410198at2759"/>
<dbReference type="InterPro" id="IPR052523">
    <property type="entry name" value="Trichothecene_AcTrans"/>
</dbReference>
<evidence type="ECO:0000313" key="3">
    <source>
        <dbReference type="EMBL" id="OCL15184.1"/>
    </source>
</evidence>
<feature type="compositionally biased region" description="Basic and acidic residues" evidence="1">
    <location>
        <begin position="83"/>
        <end position="92"/>
    </location>
</feature>
<accession>A0A8E2JZW1</accession>
<dbReference type="EMBL" id="KV748477">
    <property type="protein sequence ID" value="OCL15184.1"/>
    <property type="molecule type" value="Genomic_DNA"/>
</dbReference>
<dbReference type="GO" id="GO:0016747">
    <property type="term" value="F:acyltransferase activity, transferring groups other than amino-acyl groups"/>
    <property type="evidence" value="ECO:0007669"/>
    <property type="project" value="InterPro"/>
</dbReference>
<evidence type="ECO:0000256" key="1">
    <source>
        <dbReference type="SAM" id="MobiDB-lite"/>
    </source>
</evidence>
<protein>
    <recommendedName>
        <fullName evidence="2">N-acetyltransferase domain-containing protein</fullName>
    </recommendedName>
</protein>
<organism evidence="3 4">
    <name type="scientific">Glonium stellatum</name>
    <dbReference type="NCBI Taxonomy" id="574774"/>
    <lineage>
        <taxon>Eukaryota</taxon>
        <taxon>Fungi</taxon>
        <taxon>Dikarya</taxon>
        <taxon>Ascomycota</taxon>
        <taxon>Pezizomycotina</taxon>
        <taxon>Dothideomycetes</taxon>
        <taxon>Pleosporomycetidae</taxon>
        <taxon>Gloniales</taxon>
        <taxon>Gloniaceae</taxon>
        <taxon>Glonium</taxon>
    </lineage>
</organism>
<evidence type="ECO:0000259" key="2">
    <source>
        <dbReference type="PROSITE" id="PS51186"/>
    </source>
</evidence>
<dbReference type="InterPro" id="IPR016181">
    <property type="entry name" value="Acyl_CoA_acyltransferase"/>
</dbReference>
<dbReference type="PANTHER" id="PTHR42791:SF1">
    <property type="entry name" value="N-ACETYLTRANSFERASE DOMAIN-CONTAINING PROTEIN"/>
    <property type="match status" value="1"/>
</dbReference>
<feature type="region of interest" description="Disordered" evidence="1">
    <location>
        <begin position="59"/>
        <end position="92"/>
    </location>
</feature>
<evidence type="ECO:0000313" key="4">
    <source>
        <dbReference type="Proteomes" id="UP000250140"/>
    </source>
</evidence>
<keyword evidence="4" id="KW-1185">Reference proteome</keyword>
<dbReference type="SUPFAM" id="SSF55729">
    <property type="entry name" value="Acyl-CoA N-acyltransferases (Nat)"/>
    <property type="match status" value="1"/>
</dbReference>
<dbReference type="CDD" id="cd04301">
    <property type="entry name" value="NAT_SF"/>
    <property type="match status" value="1"/>
</dbReference>
<dbReference type="Pfam" id="PF13508">
    <property type="entry name" value="Acetyltransf_7"/>
    <property type="match status" value="1"/>
</dbReference>
<sequence>MDFVVHSSPIRHPRYILLTDAMTPHIAKRIAKHNGCFTTMRDRESEEVVSVAQWAIPAENDPEGAAKMETAQEAEERQELEDEAHRKSLPEKPKKDFIMESTVLENLATNPSYRGQGLASKLIEWPFAKADKNDMLVYFGTALDNPAFLLYKKLGFKEVSRSCVEDPTSYGSEGSHTHVVLIRYPKLLPEPFYVEP</sequence>
<dbReference type="AlphaFoldDB" id="A0A8E2JZW1"/>
<feature type="compositionally biased region" description="Acidic residues" evidence="1">
    <location>
        <begin position="72"/>
        <end position="82"/>
    </location>
</feature>
<dbReference type="InterPro" id="IPR000182">
    <property type="entry name" value="GNAT_dom"/>
</dbReference>
<proteinExistence type="predicted"/>